<dbReference type="InterPro" id="IPR050595">
    <property type="entry name" value="Bact_response_regulator"/>
</dbReference>
<proteinExistence type="predicted"/>
<keyword evidence="1 3" id="KW-0597">Phosphoprotein</keyword>
<keyword evidence="6" id="KW-1185">Reference proteome</keyword>
<keyword evidence="2" id="KW-0902">Two-component regulatory system</keyword>
<dbReference type="Pfam" id="PF00072">
    <property type="entry name" value="Response_reg"/>
    <property type="match status" value="1"/>
</dbReference>
<reference evidence="6" key="1">
    <citation type="submission" date="2017-04" db="EMBL/GenBank/DDBJ databases">
        <authorList>
            <person name="Varghese N."/>
            <person name="Submissions S."/>
        </authorList>
    </citation>
    <scope>NUCLEOTIDE SEQUENCE [LARGE SCALE GENOMIC DNA]</scope>
    <source>
        <strain evidence="6">K3S</strain>
    </source>
</reference>
<dbReference type="Proteomes" id="UP000192906">
    <property type="component" value="Unassembled WGS sequence"/>
</dbReference>
<evidence type="ECO:0000256" key="1">
    <source>
        <dbReference type="ARBA" id="ARBA00022553"/>
    </source>
</evidence>
<gene>
    <name evidence="5" type="ORF">SAMN06295933_0079</name>
</gene>
<dbReference type="InterPro" id="IPR001789">
    <property type="entry name" value="Sig_transdc_resp-reg_receiver"/>
</dbReference>
<dbReference type="PANTHER" id="PTHR44591:SF14">
    <property type="entry name" value="PROTEIN PILG"/>
    <property type="match status" value="1"/>
</dbReference>
<accession>A0A1X7C0M9</accession>
<dbReference type="GO" id="GO:0000160">
    <property type="term" value="P:phosphorelay signal transduction system"/>
    <property type="evidence" value="ECO:0007669"/>
    <property type="project" value="UniProtKB-KW"/>
</dbReference>
<dbReference type="InterPro" id="IPR011006">
    <property type="entry name" value="CheY-like_superfamily"/>
</dbReference>
<dbReference type="SMART" id="SM00448">
    <property type="entry name" value="REC"/>
    <property type="match status" value="1"/>
</dbReference>
<dbReference type="EMBL" id="FWZU01000001">
    <property type="protein sequence ID" value="SME87912.1"/>
    <property type="molecule type" value="Genomic_DNA"/>
</dbReference>
<dbReference type="RefSeq" id="WP_170921342.1">
    <property type="nucleotide sequence ID" value="NZ_FWZU01000001.1"/>
</dbReference>
<feature type="domain" description="Response regulatory" evidence="4">
    <location>
        <begin position="5"/>
        <end position="119"/>
    </location>
</feature>
<evidence type="ECO:0000313" key="5">
    <source>
        <dbReference type="EMBL" id="SME87912.1"/>
    </source>
</evidence>
<dbReference type="PANTHER" id="PTHR44591">
    <property type="entry name" value="STRESS RESPONSE REGULATOR PROTEIN 1"/>
    <property type="match status" value="1"/>
</dbReference>
<sequence>MKKIRLLLVDDENDFLNAYVRRLVRRNVDVSVACSGRDAVEAIKAADFDVVVLDVMMPGMSGIETLRQIKAYSPALPVIILTGHAKSEALVEGMDCGAFDYLLKPVGTEDLYYKMLDAVRSRTLDLV</sequence>
<dbReference type="SUPFAM" id="SSF52172">
    <property type="entry name" value="CheY-like"/>
    <property type="match status" value="1"/>
</dbReference>
<dbReference type="PROSITE" id="PS50110">
    <property type="entry name" value="RESPONSE_REGULATORY"/>
    <property type="match status" value="1"/>
</dbReference>
<evidence type="ECO:0000259" key="4">
    <source>
        <dbReference type="PROSITE" id="PS50110"/>
    </source>
</evidence>
<protein>
    <submittedName>
        <fullName evidence="5">Response regulator receiver domain-containing protein</fullName>
    </submittedName>
</protein>
<dbReference type="STRING" id="1519643.SAMN06295933_0079"/>
<organism evidence="5 6">
    <name type="scientific">Desulfovibrio gilichinskyi</name>
    <dbReference type="NCBI Taxonomy" id="1519643"/>
    <lineage>
        <taxon>Bacteria</taxon>
        <taxon>Pseudomonadati</taxon>
        <taxon>Thermodesulfobacteriota</taxon>
        <taxon>Desulfovibrionia</taxon>
        <taxon>Desulfovibrionales</taxon>
        <taxon>Desulfovibrionaceae</taxon>
        <taxon>Desulfovibrio</taxon>
    </lineage>
</organism>
<name>A0A1X7C0M9_9BACT</name>
<feature type="modified residue" description="4-aspartylphosphate" evidence="3">
    <location>
        <position position="54"/>
    </location>
</feature>
<evidence type="ECO:0000313" key="6">
    <source>
        <dbReference type="Proteomes" id="UP000192906"/>
    </source>
</evidence>
<evidence type="ECO:0000256" key="2">
    <source>
        <dbReference type="ARBA" id="ARBA00023012"/>
    </source>
</evidence>
<dbReference type="CDD" id="cd00156">
    <property type="entry name" value="REC"/>
    <property type="match status" value="1"/>
</dbReference>
<evidence type="ECO:0000256" key="3">
    <source>
        <dbReference type="PROSITE-ProRule" id="PRU00169"/>
    </source>
</evidence>
<dbReference type="Gene3D" id="3.40.50.2300">
    <property type="match status" value="1"/>
</dbReference>
<dbReference type="AlphaFoldDB" id="A0A1X7C0M9"/>